<protein>
    <recommendedName>
        <fullName evidence="2">Ubiquitin 3 binding protein But2 C-terminal domain-containing protein</fullName>
    </recommendedName>
</protein>
<evidence type="ECO:0000313" key="3">
    <source>
        <dbReference type="EMBL" id="KAE9961261.1"/>
    </source>
</evidence>
<name>A0A8H3TZX5_VENIN</name>
<comment type="caution">
    <text evidence="3">The sequence shown here is derived from an EMBL/GenBank/DDBJ whole genome shotgun (WGS) entry which is preliminary data.</text>
</comment>
<dbReference type="Proteomes" id="UP000490939">
    <property type="component" value="Unassembled WGS sequence"/>
</dbReference>
<feature type="chain" id="PRO_5044690478" description="Ubiquitin 3 binding protein But2 C-terminal domain-containing protein" evidence="1">
    <location>
        <begin position="16"/>
        <end position="178"/>
    </location>
</feature>
<evidence type="ECO:0000313" key="4">
    <source>
        <dbReference type="EMBL" id="KAE9973818.1"/>
    </source>
</evidence>
<feature type="domain" description="Ubiquitin 3 binding protein But2 C-terminal" evidence="2">
    <location>
        <begin position="40"/>
        <end position="160"/>
    </location>
</feature>
<evidence type="ECO:0000313" key="6">
    <source>
        <dbReference type="Proteomes" id="UP000433883"/>
    </source>
</evidence>
<sequence>MQLLALLTIAGLVSALPTPNVPTGPNIITPKELSLYEVKTSKVNYQSQTGHIFKSSAGNDLTTLLTFSLPASLQGKTCSFHFHRDATSRADGTKLFDLFSSLAPATATSSGNQRNQFLGRLDTSAPGEAVWVADVFPKTGQGFACPSGGDFGYEVVGAGDYVDVAWNAPVSGAYISWV</sequence>
<dbReference type="Proteomes" id="UP000433883">
    <property type="component" value="Unassembled WGS sequence"/>
</dbReference>
<dbReference type="Proteomes" id="UP000447873">
    <property type="component" value="Unassembled WGS sequence"/>
</dbReference>
<evidence type="ECO:0000313" key="5">
    <source>
        <dbReference type="EMBL" id="KAE9982973.1"/>
    </source>
</evidence>
<accession>A0A8H3TZX5</accession>
<dbReference type="Pfam" id="PF09792">
    <property type="entry name" value="But2"/>
    <property type="match status" value="1"/>
</dbReference>
<evidence type="ECO:0000313" key="7">
    <source>
        <dbReference type="Proteomes" id="UP000447873"/>
    </source>
</evidence>
<proteinExistence type="predicted"/>
<evidence type="ECO:0000256" key="1">
    <source>
        <dbReference type="SAM" id="SignalP"/>
    </source>
</evidence>
<evidence type="ECO:0000313" key="8">
    <source>
        <dbReference type="Proteomes" id="UP000490939"/>
    </source>
</evidence>
<feature type="signal peptide" evidence="1">
    <location>
        <begin position="1"/>
        <end position="15"/>
    </location>
</feature>
<dbReference type="InterPro" id="IPR018620">
    <property type="entry name" value="Ubiquitin3-bd_protein_But2_C"/>
</dbReference>
<gene>
    <name evidence="3" type="ORF">BLS_002841</name>
    <name evidence="5" type="ORF">EG327_005661</name>
    <name evidence="4" type="ORF">EG328_004223</name>
</gene>
<dbReference type="AlphaFoldDB" id="A0A8H3TZX5"/>
<keyword evidence="8" id="KW-1185">Reference proteome</keyword>
<dbReference type="EMBL" id="WNWS01000233">
    <property type="protein sequence ID" value="KAE9973818.1"/>
    <property type="molecule type" value="Genomic_DNA"/>
</dbReference>
<organism evidence="3 6">
    <name type="scientific">Venturia inaequalis</name>
    <name type="common">Apple scab fungus</name>
    <dbReference type="NCBI Taxonomy" id="5025"/>
    <lineage>
        <taxon>Eukaryota</taxon>
        <taxon>Fungi</taxon>
        <taxon>Dikarya</taxon>
        <taxon>Ascomycota</taxon>
        <taxon>Pezizomycotina</taxon>
        <taxon>Dothideomycetes</taxon>
        <taxon>Pleosporomycetidae</taxon>
        <taxon>Venturiales</taxon>
        <taxon>Venturiaceae</taxon>
        <taxon>Venturia</taxon>
    </lineage>
</organism>
<reference evidence="3 6" key="1">
    <citation type="submission" date="2019-11" db="EMBL/GenBank/DDBJ databases">
        <title>Venturia inaequalis Genome Resource.</title>
        <authorList>
            <person name="Lichtner F.J."/>
        </authorList>
    </citation>
    <scope>NUCLEOTIDE SEQUENCE [LARGE SCALE GENOMIC DNA]</scope>
    <source>
        <strain evidence="4 7">120213</strain>
        <strain evidence="3">Bline_iso_100314</strain>
        <strain evidence="5 8">DMI_063113</strain>
    </source>
</reference>
<dbReference type="EMBL" id="WNWR01000328">
    <property type="protein sequence ID" value="KAE9982973.1"/>
    <property type="molecule type" value="Genomic_DNA"/>
</dbReference>
<keyword evidence="1" id="KW-0732">Signal</keyword>
<evidence type="ECO:0000259" key="2">
    <source>
        <dbReference type="Pfam" id="PF09792"/>
    </source>
</evidence>
<dbReference type="EMBL" id="WNWQ01001907">
    <property type="protein sequence ID" value="KAE9961261.1"/>
    <property type="molecule type" value="Genomic_DNA"/>
</dbReference>